<dbReference type="Proteomes" id="UP000243985">
    <property type="component" value="Unassembled WGS sequence"/>
</dbReference>
<evidence type="ECO:0000313" key="1">
    <source>
        <dbReference type="EMBL" id="PTX03617.1"/>
    </source>
</evidence>
<proteinExistence type="predicted"/>
<sequence length="286" mass="33089">MASLIGSIKGTFDERKKMMFPEPKGIIEGYTQVFDGTEDYVKNGYHHIEIDLSVLLEKCANIADQYNEPDIFETSPYTFTPPQTLIEYYVAKYLRSQLDKERWNLLFKKPINGVVHDIRLVEKELPQTDENTPKRIQKLRTIIIDLFAELWLFPLFNSRFIQSREAEIPAITLDELVAKIKSKMEASGVTPENFFVVLTVLPITNGGEEIDLDELAKRLGIPRKNLLIYVDIVKLFEELIIMIRSLKILFESEEEDIKHQEKMKNFIYIATVIAAPITLVDCTKEK</sequence>
<dbReference type="RefSeq" id="WP_107782649.1">
    <property type="nucleotide sequence ID" value="NZ_QBKG01000014.1"/>
</dbReference>
<dbReference type="EMBL" id="QBKG01000014">
    <property type="protein sequence ID" value="PTX03617.1"/>
    <property type="molecule type" value="Genomic_DNA"/>
</dbReference>
<dbReference type="GeneID" id="84581321"/>
<evidence type="ECO:0000313" key="2">
    <source>
        <dbReference type="Proteomes" id="UP000243985"/>
    </source>
</evidence>
<reference evidence="1 2" key="1">
    <citation type="submission" date="2018-04" db="EMBL/GenBank/DDBJ databases">
        <title>Genomic Encyclopedia of Archaeal and Bacterial Type Strains, Phase II (KMG-II): from individual species to whole genera.</title>
        <authorList>
            <person name="Goeker M."/>
        </authorList>
    </citation>
    <scope>NUCLEOTIDE SEQUENCE [LARGE SCALE GENOMIC DNA]</scope>
    <source>
        <strain evidence="1 2">DSM 22902</strain>
    </source>
</reference>
<comment type="caution">
    <text evidence="1">The sequence shown here is derived from an EMBL/GenBank/DDBJ whole genome shotgun (WGS) entry which is preliminary data.</text>
</comment>
<gene>
    <name evidence="1" type="ORF">C8P65_11440</name>
</gene>
<organism evidence="1 2">
    <name type="scientific">Capnocytophaga leadbetteri</name>
    <dbReference type="NCBI Taxonomy" id="327575"/>
    <lineage>
        <taxon>Bacteria</taxon>
        <taxon>Pseudomonadati</taxon>
        <taxon>Bacteroidota</taxon>
        <taxon>Flavobacteriia</taxon>
        <taxon>Flavobacteriales</taxon>
        <taxon>Flavobacteriaceae</taxon>
        <taxon>Capnocytophaga</taxon>
    </lineage>
</organism>
<name>A0A2T5XSP1_9FLAO</name>
<protein>
    <submittedName>
        <fullName evidence="1">Uncharacterized protein</fullName>
    </submittedName>
</protein>
<accession>A0A2T5XSP1</accession>
<dbReference type="AlphaFoldDB" id="A0A2T5XSP1"/>